<feature type="compositionally biased region" description="Polar residues" evidence="1">
    <location>
        <begin position="56"/>
        <end position="82"/>
    </location>
</feature>
<dbReference type="Proteomes" id="UP000256519">
    <property type="component" value="Unassembled WGS sequence"/>
</dbReference>
<evidence type="ECO:0000256" key="1">
    <source>
        <dbReference type="SAM" id="MobiDB-lite"/>
    </source>
</evidence>
<keyword evidence="2" id="KW-1133">Transmembrane helix</keyword>
<evidence type="ECO:0000313" key="5">
    <source>
        <dbReference type="Proteomes" id="UP000256519"/>
    </source>
</evidence>
<feature type="region of interest" description="Disordered" evidence="1">
    <location>
        <begin position="49"/>
        <end position="82"/>
    </location>
</feature>
<accession>A0A3D8WT42</accession>
<gene>
    <name evidence="4" type="ORF">C3744_29975</name>
</gene>
<proteinExistence type="predicted"/>
<protein>
    <submittedName>
        <fullName evidence="4">Uncharacterized protein</fullName>
    </submittedName>
</protein>
<comment type="caution">
    <text evidence="4">The sequence shown here is derived from an EMBL/GenBank/DDBJ whole genome shotgun (WGS) entry which is preliminary data.</text>
</comment>
<dbReference type="RefSeq" id="WP_116079287.1">
    <property type="nucleotide sequence ID" value="NZ_CP187638.1"/>
</dbReference>
<organism evidence="4 5">
    <name type="scientific">Priestia megaterium</name>
    <name type="common">Bacillus megaterium</name>
    <dbReference type="NCBI Taxonomy" id="1404"/>
    <lineage>
        <taxon>Bacteria</taxon>
        <taxon>Bacillati</taxon>
        <taxon>Bacillota</taxon>
        <taxon>Bacilli</taxon>
        <taxon>Bacillales</taxon>
        <taxon>Bacillaceae</taxon>
        <taxon>Priestia</taxon>
    </lineage>
</organism>
<feature type="transmembrane region" description="Helical" evidence="2">
    <location>
        <begin position="122"/>
        <end position="141"/>
    </location>
</feature>
<evidence type="ECO:0000313" key="4">
    <source>
        <dbReference type="EMBL" id="RDZ05063.1"/>
    </source>
</evidence>
<evidence type="ECO:0000256" key="3">
    <source>
        <dbReference type="SAM" id="SignalP"/>
    </source>
</evidence>
<keyword evidence="2" id="KW-0812">Transmembrane</keyword>
<dbReference type="AlphaFoldDB" id="A0A3D8WT42"/>
<reference evidence="4 5" key="1">
    <citation type="journal article" date="2018" name="Appl. Environ. Microbiol.">
        <title>Antimicrobial susceptibility testing and tentative epidemiological cut-off values of five Bacillus species relevant for use as animal feed additives or for plant protection.</title>
        <authorList>
            <person name="Agerso Y."/>
            <person name="Stuer-Lauridsen B."/>
            <person name="Bjerre K."/>
            <person name="Jensen M.G."/>
            <person name="Johansen E."/>
            <person name="Bennedsen M."/>
            <person name="Brockmann E."/>
            <person name="Nielsen B."/>
        </authorList>
    </citation>
    <scope>NUCLEOTIDE SEQUENCE [LARGE SCALE GENOMIC DNA]</scope>
    <source>
        <strain evidence="4 5">CHCC20162</strain>
    </source>
</reference>
<sequence>MKKLTLIFILIFAIALPNVAQAKGFSGHSSFSHSSSFSSHSSRGTYSSGTYHSGYKSPSSNVTRTPSRSNSHTTYNQTPPSRTKSILTHAAAFGTGAFLGHMLHPFGGNYNGAYGNNTSNGFSFLGILVDILVVLVIIWVIKNIFTRRRY</sequence>
<feature type="chain" id="PRO_5017565236" evidence="3">
    <location>
        <begin position="23"/>
        <end position="150"/>
    </location>
</feature>
<keyword evidence="2" id="KW-0472">Membrane</keyword>
<keyword evidence="3" id="KW-0732">Signal</keyword>
<dbReference type="EMBL" id="PQWM01000086">
    <property type="protein sequence ID" value="RDZ05063.1"/>
    <property type="molecule type" value="Genomic_DNA"/>
</dbReference>
<feature type="signal peptide" evidence="3">
    <location>
        <begin position="1"/>
        <end position="22"/>
    </location>
</feature>
<evidence type="ECO:0000256" key="2">
    <source>
        <dbReference type="SAM" id="Phobius"/>
    </source>
</evidence>
<name>A0A3D8WT42_PRIMG</name>